<gene>
    <name evidence="3" type="ORF">H9Y05_02310</name>
</gene>
<evidence type="ECO:0000313" key="3">
    <source>
        <dbReference type="EMBL" id="MBC9811299.1"/>
    </source>
</evidence>
<evidence type="ECO:0000256" key="1">
    <source>
        <dbReference type="SAM" id="SignalP"/>
    </source>
</evidence>
<dbReference type="AlphaFoldDB" id="A0A8J6P4B4"/>
<organism evidence="3 4">
    <name type="scientific">Taishania pollutisoli</name>
    <dbReference type="NCBI Taxonomy" id="2766479"/>
    <lineage>
        <taxon>Bacteria</taxon>
        <taxon>Pseudomonadati</taxon>
        <taxon>Bacteroidota</taxon>
        <taxon>Flavobacteriia</taxon>
        <taxon>Flavobacteriales</taxon>
        <taxon>Crocinitomicaceae</taxon>
        <taxon>Taishania</taxon>
    </lineage>
</organism>
<feature type="signal peptide" evidence="1">
    <location>
        <begin position="1"/>
        <end position="21"/>
    </location>
</feature>
<evidence type="ECO:0000259" key="2">
    <source>
        <dbReference type="Pfam" id="PF13568"/>
    </source>
</evidence>
<dbReference type="PROSITE" id="PS51257">
    <property type="entry name" value="PROKAR_LIPOPROTEIN"/>
    <property type="match status" value="1"/>
</dbReference>
<dbReference type="Pfam" id="PF13568">
    <property type="entry name" value="OMP_b-brl_2"/>
    <property type="match status" value="1"/>
</dbReference>
<name>A0A8J6P4B4_9FLAO</name>
<dbReference type="Proteomes" id="UP000652681">
    <property type="component" value="Unassembled WGS sequence"/>
</dbReference>
<dbReference type="InterPro" id="IPR025665">
    <property type="entry name" value="Beta-barrel_OMP_2"/>
</dbReference>
<accession>A0A8J6P4B4</accession>
<proteinExistence type="predicted"/>
<feature type="domain" description="Outer membrane protein beta-barrel" evidence="2">
    <location>
        <begin position="28"/>
        <end position="231"/>
    </location>
</feature>
<sequence>MVKQKIILGIAVWMLACSALAQKYSVHRKNRVFLGVYGGVNYSLPDATEKHSVLVADPQSADGLSEKDYNKLFENGSHQFGMYFLYCMSKRFSLVFQPAYYTNRFKYQTAYSWRDTVNYMDFSRELHHDQKIAYFSLPLLVRWDMTVRRVSPYLQLGIYTDFRHRASKSISYDATIDGELNEDQLNSTSSAMATDHFNKFNVGLVGGLGISYFSKYVVIGIESNFRYGLLSVVNERNRYSDQTGFTAQYLDVLDQLKLSSLNFQMKVLFPIDNLRELNILRRSKY</sequence>
<protein>
    <submittedName>
        <fullName evidence="3">PorT family protein</fullName>
    </submittedName>
</protein>
<feature type="chain" id="PRO_5035325412" evidence="1">
    <location>
        <begin position="22"/>
        <end position="285"/>
    </location>
</feature>
<keyword evidence="1" id="KW-0732">Signal</keyword>
<dbReference type="RefSeq" id="WP_216713387.1">
    <property type="nucleotide sequence ID" value="NZ_JACVEL010000001.1"/>
</dbReference>
<dbReference type="EMBL" id="JACVEL010000001">
    <property type="protein sequence ID" value="MBC9811299.1"/>
    <property type="molecule type" value="Genomic_DNA"/>
</dbReference>
<comment type="caution">
    <text evidence="3">The sequence shown here is derived from an EMBL/GenBank/DDBJ whole genome shotgun (WGS) entry which is preliminary data.</text>
</comment>
<evidence type="ECO:0000313" key="4">
    <source>
        <dbReference type="Proteomes" id="UP000652681"/>
    </source>
</evidence>
<keyword evidence="4" id="KW-1185">Reference proteome</keyword>
<reference evidence="3" key="1">
    <citation type="submission" date="2020-09" db="EMBL/GenBank/DDBJ databases">
        <title>Taishania pollutisoli gen. nov., sp. nov., Isolated from Tetrabromobisphenol A-Contaminated Soil.</title>
        <authorList>
            <person name="Chen Q."/>
        </authorList>
    </citation>
    <scope>NUCLEOTIDE SEQUENCE</scope>
    <source>
        <strain evidence="3">CZZ-1</strain>
    </source>
</reference>